<keyword evidence="3" id="KW-1185">Reference proteome</keyword>
<proteinExistence type="predicted"/>
<feature type="compositionally biased region" description="Low complexity" evidence="1">
    <location>
        <begin position="182"/>
        <end position="197"/>
    </location>
</feature>
<accession>A0A8H5HZK1</accession>
<feature type="region of interest" description="Disordered" evidence="1">
    <location>
        <begin position="1"/>
        <end position="26"/>
    </location>
</feature>
<dbReference type="Proteomes" id="UP000518752">
    <property type="component" value="Unassembled WGS sequence"/>
</dbReference>
<dbReference type="OrthoDB" id="2552152at2759"/>
<evidence type="ECO:0000313" key="3">
    <source>
        <dbReference type="Proteomes" id="UP000518752"/>
    </source>
</evidence>
<comment type="caution">
    <text evidence="2">The sequence shown here is derived from an EMBL/GenBank/DDBJ whole genome shotgun (WGS) entry which is preliminary data.</text>
</comment>
<dbReference type="EMBL" id="JAACJN010000006">
    <property type="protein sequence ID" value="KAF5392261.1"/>
    <property type="molecule type" value="Genomic_DNA"/>
</dbReference>
<name>A0A8H5HZK1_9AGAR</name>
<reference evidence="2 3" key="1">
    <citation type="journal article" date="2020" name="ISME J.">
        <title>Uncovering the hidden diversity of litter-decomposition mechanisms in mushroom-forming fungi.</title>
        <authorList>
            <person name="Floudas D."/>
            <person name="Bentzer J."/>
            <person name="Ahren D."/>
            <person name="Johansson T."/>
            <person name="Persson P."/>
            <person name="Tunlid A."/>
        </authorList>
    </citation>
    <scope>NUCLEOTIDE SEQUENCE [LARGE SCALE GENOMIC DNA]</scope>
    <source>
        <strain evidence="2 3">CBS 406.79</strain>
    </source>
</reference>
<evidence type="ECO:0000313" key="2">
    <source>
        <dbReference type="EMBL" id="KAF5392261.1"/>
    </source>
</evidence>
<sequence>MSSKRGRKRNDNLPPNRARDVQRAFRARRAAHLQALEERVAELEEENSHLRQALNLPPASRPALGKGPTGKDKPKSFESPDSSSTYIKSRESSGSPPSTRLSSHSPENSPAVRIDDPVWDQAIVMADGTSDIPNTSSASPYALPSMSGPTSSKPMSQYNPYPNSAPRTSTMSVPMYINSQTSYSHSSDRSMSSSYPSPTFPPLHMDQRDESRAHYSYSPPFDSHLQHDTSPPSSMHIHSQLDASLPYPNRRSHTEPHVPYSIDSSYHLANSMSHSGIRLPSPPRLQDGGGEHHSQLSAPRHVFNTVSDGRAPSIA</sequence>
<feature type="compositionally biased region" description="Polar residues" evidence="1">
    <location>
        <begin position="147"/>
        <end position="181"/>
    </location>
</feature>
<feature type="compositionally biased region" description="Basic and acidic residues" evidence="1">
    <location>
        <begin position="69"/>
        <end position="78"/>
    </location>
</feature>
<feature type="region of interest" description="Disordered" evidence="1">
    <location>
        <begin position="43"/>
        <end position="315"/>
    </location>
</feature>
<gene>
    <name evidence="2" type="ORF">D9757_001515</name>
</gene>
<organism evidence="2 3">
    <name type="scientific">Collybiopsis confluens</name>
    <dbReference type="NCBI Taxonomy" id="2823264"/>
    <lineage>
        <taxon>Eukaryota</taxon>
        <taxon>Fungi</taxon>
        <taxon>Dikarya</taxon>
        <taxon>Basidiomycota</taxon>
        <taxon>Agaricomycotina</taxon>
        <taxon>Agaricomycetes</taxon>
        <taxon>Agaricomycetidae</taxon>
        <taxon>Agaricales</taxon>
        <taxon>Marasmiineae</taxon>
        <taxon>Omphalotaceae</taxon>
        <taxon>Collybiopsis</taxon>
    </lineage>
</organism>
<dbReference type="InterPro" id="IPR046347">
    <property type="entry name" value="bZIP_sf"/>
</dbReference>
<evidence type="ECO:0008006" key="4">
    <source>
        <dbReference type="Google" id="ProtNLM"/>
    </source>
</evidence>
<dbReference type="GO" id="GO:0003700">
    <property type="term" value="F:DNA-binding transcription factor activity"/>
    <property type="evidence" value="ECO:0007669"/>
    <property type="project" value="InterPro"/>
</dbReference>
<evidence type="ECO:0000256" key="1">
    <source>
        <dbReference type="SAM" id="MobiDB-lite"/>
    </source>
</evidence>
<feature type="compositionally biased region" description="Polar residues" evidence="1">
    <location>
        <begin position="228"/>
        <end position="237"/>
    </location>
</feature>
<dbReference type="SUPFAM" id="SSF57959">
    <property type="entry name" value="Leucine zipper domain"/>
    <property type="match status" value="1"/>
</dbReference>
<dbReference type="AlphaFoldDB" id="A0A8H5HZK1"/>
<dbReference type="Gene3D" id="1.20.5.170">
    <property type="match status" value="1"/>
</dbReference>
<feature type="compositionally biased region" description="Polar residues" evidence="1">
    <location>
        <begin position="262"/>
        <end position="274"/>
    </location>
</feature>
<feature type="compositionally biased region" description="Low complexity" evidence="1">
    <location>
        <begin position="92"/>
        <end position="106"/>
    </location>
</feature>
<protein>
    <recommendedName>
        <fullName evidence="4">BZIP domain-containing protein</fullName>
    </recommendedName>
</protein>